<protein>
    <submittedName>
        <fullName evidence="1">Uncharacterized protein</fullName>
    </submittedName>
</protein>
<dbReference type="Proteomes" id="UP001238334">
    <property type="component" value="Chromosome"/>
</dbReference>
<keyword evidence="2" id="KW-1185">Reference proteome</keyword>
<name>A0A9Y2P374_9RHOB</name>
<evidence type="ECO:0000313" key="1">
    <source>
        <dbReference type="EMBL" id="WIY27376.1"/>
    </source>
</evidence>
<gene>
    <name evidence="1" type="ORF">QPJ95_10940</name>
</gene>
<dbReference type="KEGG" id="ppso:QPJ95_10940"/>
<dbReference type="EMBL" id="CP127247">
    <property type="protein sequence ID" value="WIY27376.1"/>
    <property type="molecule type" value="Genomic_DNA"/>
</dbReference>
<dbReference type="AlphaFoldDB" id="A0A9Y2P374"/>
<organism evidence="1 2">
    <name type="scientific">Parasedimentitalea psychrophila</name>
    <dbReference type="NCBI Taxonomy" id="2997337"/>
    <lineage>
        <taxon>Bacteria</taxon>
        <taxon>Pseudomonadati</taxon>
        <taxon>Pseudomonadota</taxon>
        <taxon>Alphaproteobacteria</taxon>
        <taxon>Rhodobacterales</taxon>
        <taxon>Paracoccaceae</taxon>
        <taxon>Parasedimentitalea</taxon>
    </lineage>
</organism>
<proteinExistence type="predicted"/>
<accession>A0A9Y2P374</accession>
<evidence type="ECO:0000313" key="2">
    <source>
        <dbReference type="Proteomes" id="UP001238334"/>
    </source>
</evidence>
<dbReference type="RefSeq" id="WP_270921242.1">
    <property type="nucleotide sequence ID" value="NZ_CP127247.1"/>
</dbReference>
<sequence length="42" mass="4208">MAQLLHQAHLDTKGGFLTFAAASSNGSNAQIATFAKSGCGSP</sequence>
<reference evidence="1 2" key="1">
    <citation type="submission" date="2023-06" db="EMBL/GenBank/DDBJ databases">
        <title>Parasedimentitalea psychrophila sp. nov., a psychrophilic bacterium isolated from deep-sea sediment.</title>
        <authorList>
            <person name="Li A."/>
        </authorList>
    </citation>
    <scope>NUCLEOTIDE SEQUENCE [LARGE SCALE GENOMIC DNA]</scope>
    <source>
        <strain evidence="1 2">QS115</strain>
    </source>
</reference>